<sequence length="271" mass="32025">MQFLQKQHIPKAIQIIQVIEFLTEYFGKLPEKRIYQNFLILEFLKLFVKLRKWHIIDKYGLMISNNNKFGEADHREDSAVNLFLEKWGGLQKDSPVMDIKLAKEQLQKAIEPMPEFNQGLYDIIGDKQVSIIKTLPIPNDLKKRDYESQFNILRIQIGEILYLLRPLIYCSCILKFGTRSYSPYLISLSIDILRFLIQFKIQIFRKSQEEELNLRAKDAIICYILRNPFYTQILKQKCLNKILGVFLKEENILHRIVIGLLDLRSSKCLLL</sequence>
<keyword evidence="2" id="KW-0576">Peroxisome</keyword>
<dbReference type="AlphaFoldDB" id="A0A8S1SLF8"/>
<dbReference type="PANTHER" id="PTHR13299:SF0">
    <property type="entry name" value="PEROXISOMAL MEMBRANE PROTEIN PEX16"/>
    <property type="match status" value="1"/>
</dbReference>
<gene>
    <name evidence="3" type="ORF">PPENT_87.1.T0090261</name>
</gene>
<dbReference type="OrthoDB" id="2021143at2759"/>
<dbReference type="InterPro" id="IPR013919">
    <property type="entry name" value="Pex16"/>
</dbReference>
<evidence type="ECO:0000256" key="1">
    <source>
        <dbReference type="ARBA" id="ARBA00009505"/>
    </source>
</evidence>
<dbReference type="EMBL" id="CAJJDO010000009">
    <property type="protein sequence ID" value="CAD8140748.1"/>
    <property type="molecule type" value="Genomic_DNA"/>
</dbReference>
<protein>
    <recommendedName>
        <fullName evidence="2">Peroxisomal membrane protein PEX16</fullName>
    </recommendedName>
</protein>
<evidence type="ECO:0000313" key="3">
    <source>
        <dbReference type="EMBL" id="CAD8140748.1"/>
    </source>
</evidence>
<evidence type="ECO:0000313" key="4">
    <source>
        <dbReference type="Proteomes" id="UP000689195"/>
    </source>
</evidence>
<reference evidence="3" key="1">
    <citation type="submission" date="2021-01" db="EMBL/GenBank/DDBJ databases">
        <authorList>
            <consortium name="Genoscope - CEA"/>
            <person name="William W."/>
        </authorList>
    </citation>
    <scope>NUCLEOTIDE SEQUENCE</scope>
</reference>
<dbReference type="GO" id="GO:0007031">
    <property type="term" value="P:peroxisome organization"/>
    <property type="evidence" value="ECO:0007669"/>
    <property type="project" value="UniProtKB-KW"/>
</dbReference>
<accession>A0A8S1SLF8</accession>
<organism evidence="3 4">
    <name type="scientific">Paramecium pentaurelia</name>
    <dbReference type="NCBI Taxonomy" id="43138"/>
    <lineage>
        <taxon>Eukaryota</taxon>
        <taxon>Sar</taxon>
        <taxon>Alveolata</taxon>
        <taxon>Ciliophora</taxon>
        <taxon>Intramacronucleata</taxon>
        <taxon>Oligohymenophorea</taxon>
        <taxon>Peniculida</taxon>
        <taxon>Parameciidae</taxon>
        <taxon>Paramecium</taxon>
    </lineage>
</organism>
<dbReference type="GO" id="GO:0005778">
    <property type="term" value="C:peroxisomal membrane"/>
    <property type="evidence" value="ECO:0007669"/>
    <property type="project" value="UniProtKB-SubCell"/>
</dbReference>
<name>A0A8S1SLF8_9CILI</name>
<comment type="similarity">
    <text evidence="1 2">Belongs to the peroxin-16 family.</text>
</comment>
<dbReference type="PANTHER" id="PTHR13299">
    <property type="entry name" value="PEROXISOMAL MEMBRANE PROTEIN PEX16"/>
    <property type="match status" value="1"/>
</dbReference>
<keyword evidence="2" id="KW-0962">Peroxisome biogenesis</keyword>
<dbReference type="Pfam" id="PF08610">
    <property type="entry name" value="Pex16"/>
    <property type="match status" value="1"/>
</dbReference>
<keyword evidence="4" id="KW-1185">Reference proteome</keyword>
<evidence type="ECO:0000256" key="2">
    <source>
        <dbReference type="RuleBase" id="RU365003"/>
    </source>
</evidence>
<dbReference type="Proteomes" id="UP000689195">
    <property type="component" value="Unassembled WGS sequence"/>
</dbReference>
<comment type="caution">
    <text evidence="3">The sequence shown here is derived from an EMBL/GenBank/DDBJ whole genome shotgun (WGS) entry which is preliminary data.</text>
</comment>
<proteinExistence type="inferred from homology"/>
<comment type="subcellular location">
    <subcellularLocation>
        <location evidence="2">Peroxisome membrane</location>
    </subcellularLocation>
</comment>